<proteinExistence type="predicted"/>
<dbReference type="InterPro" id="IPR032349">
    <property type="entry name" value="DUF4865"/>
</dbReference>
<organism evidence="1 2">
    <name type="scientific">Amycolatopsis albidoflavus</name>
    <dbReference type="NCBI Taxonomy" id="102226"/>
    <lineage>
        <taxon>Bacteria</taxon>
        <taxon>Bacillati</taxon>
        <taxon>Actinomycetota</taxon>
        <taxon>Actinomycetes</taxon>
        <taxon>Pseudonocardiales</taxon>
        <taxon>Pseudonocardiaceae</taxon>
        <taxon>Amycolatopsis</taxon>
    </lineage>
</organism>
<comment type="caution">
    <text evidence="1">The sequence shown here is derived from an EMBL/GenBank/DDBJ whole genome shotgun (WGS) entry which is preliminary data.</text>
</comment>
<accession>A0ABW5HP50</accession>
<reference evidence="2" key="1">
    <citation type="journal article" date="2019" name="Int. J. Syst. Evol. Microbiol.">
        <title>The Global Catalogue of Microorganisms (GCM) 10K type strain sequencing project: providing services to taxonomists for standard genome sequencing and annotation.</title>
        <authorList>
            <consortium name="The Broad Institute Genomics Platform"/>
            <consortium name="The Broad Institute Genome Sequencing Center for Infectious Disease"/>
            <person name="Wu L."/>
            <person name="Ma J."/>
        </authorList>
    </citation>
    <scope>NUCLEOTIDE SEQUENCE [LARGE SCALE GENOMIC DNA]</scope>
    <source>
        <strain evidence="2">CGMCC 4.7638</strain>
    </source>
</reference>
<dbReference type="EMBL" id="JBHUKQ010000001">
    <property type="protein sequence ID" value="MFD2478769.1"/>
    <property type="molecule type" value="Genomic_DNA"/>
</dbReference>
<evidence type="ECO:0000313" key="1">
    <source>
        <dbReference type="EMBL" id="MFD2478769.1"/>
    </source>
</evidence>
<dbReference type="RefSeq" id="WP_344267941.1">
    <property type="nucleotide sequence ID" value="NZ_BAAAHV010000005.1"/>
</dbReference>
<protein>
    <submittedName>
        <fullName evidence="1">DUF4865 family protein</fullName>
    </submittedName>
</protein>
<evidence type="ECO:0000313" key="2">
    <source>
        <dbReference type="Proteomes" id="UP001597542"/>
    </source>
</evidence>
<keyword evidence="2" id="KW-1185">Reference proteome</keyword>
<dbReference type="Proteomes" id="UP001597542">
    <property type="component" value="Unassembled WGS sequence"/>
</dbReference>
<dbReference type="Pfam" id="PF16157">
    <property type="entry name" value="DUF4865"/>
    <property type="match status" value="1"/>
</dbReference>
<name>A0ABW5HP50_9PSEU</name>
<sequence>MYAMQYEIDLPDGYDIEHRVATRGHRTDAFPGLGLKAYLVRDNHYAPFYLWTDTAGMSRFLWGGGGFDGIVQDFGRPPVRHWTGARCLAGPARATAPEFATKRVRPLPADSAAIERELEELARQSQNPAVHTTALAIDPHRWEVVRFTLWTTDPTEDTDVRYRVLHLSQPNLDQLN</sequence>
<gene>
    <name evidence="1" type="ORF">ACFSUT_00680</name>
</gene>